<sequence>MVELHHDPLWPRASAWLHDGVTTGLERADLALIGIGTHLSAITANNAHMTPGAVRDALARYSTWSAAREIDFAERITGIDLGDIADPDGPQGEARVITTIAEAIEKCRLLIALGGDNAMSFSAACGTGEAIGGLSELGLITLDAHHDVRDGISNGSPIRRLIEAGVQGAKVAQVGISDFANSKEYAARVKDFGITVIRRDQMRGRPMSDVMAEAYAIAGSGTQGIYVDIDVDVCDRSVAPACPAATPGGLSADELRQIAFECGTNTKVRAIDITEIDATLDTPDQRTVRLAALLILEIATGLAVRA</sequence>
<keyword evidence="1" id="KW-0479">Metal-binding</keyword>
<dbReference type="EMBL" id="CAEZXN010000026">
    <property type="protein sequence ID" value="CAB4700080.1"/>
    <property type="molecule type" value="Genomic_DNA"/>
</dbReference>
<dbReference type="InterPro" id="IPR023696">
    <property type="entry name" value="Ureohydrolase_dom_sf"/>
</dbReference>
<dbReference type="PRINTS" id="PR00116">
    <property type="entry name" value="ARGINASE"/>
</dbReference>
<dbReference type="EMBL" id="CAFBAA010000063">
    <property type="protein sequence ID" value="CAB4845445.1"/>
    <property type="molecule type" value="Genomic_DNA"/>
</dbReference>
<evidence type="ECO:0000256" key="2">
    <source>
        <dbReference type="ARBA" id="ARBA00022801"/>
    </source>
</evidence>
<evidence type="ECO:0000313" key="6">
    <source>
        <dbReference type="EMBL" id="CAB4845445.1"/>
    </source>
</evidence>
<evidence type="ECO:0000313" key="4">
    <source>
        <dbReference type="EMBL" id="CAB4677277.1"/>
    </source>
</evidence>
<proteinExistence type="predicted"/>
<gene>
    <name evidence="4" type="ORF">UFOPK2342_00877</name>
    <name evidence="5" type="ORF">UFOPK2423_01127</name>
    <name evidence="6" type="ORF">UFOPK3266_01609</name>
</gene>
<dbReference type="PANTHER" id="PTHR11358:SF35">
    <property type="entry name" value="FORMIMIDOYLGLUTAMASE"/>
    <property type="match status" value="1"/>
</dbReference>
<dbReference type="PROSITE" id="PS51409">
    <property type="entry name" value="ARGINASE_2"/>
    <property type="match status" value="1"/>
</dbReference>
<evidence type="ECO:0000256" key="3">
    <source>
        <dbReference type="ARBA" id="ARBA00023211"/>
    </source>
</evidence>
<dbReference type="Gene3D" id="3.40.800.10">
    <property type="entry name" value="Ureohydrolase domain"/>
    <property type="match status" value="1"/>
</dbReference>
<dbReference type="SUPFAM" id="SSF52768">
    <property type="entry name" value="Arginase/deacetylase"/>
    <property type="match status" value="1"/>
</dbReference>
<evidence type="ECO:0000256" key="1">
    <source>
        <dbReference type="ARBA" id="ARBA00022723"/>
    </source>
</evidence>
<dbReference type="Pfam" id="PF00491">
    <property type="entry name" value="Arginase"/>
    <property type="match status" value="1"/>
</dbReference>
<reference evidence="5" key="1">
    <citation type="submission" date="2020-05" db="EMBL/GenBank/DDBJ databases">
        <authorList>
            <person name="Chiriac C."/>
            <person name="Salcher M."/>
            <person name="Ghai R."/>
            <person name="Kavagutti S V."/>
        </authorList>
    </citation>
    <scope>NUCLEOTIDE SEQUENCE</scope>
</reference>
<dbReference type="GO" id="GO:0008783">
    <property type="term" value="F:agmatinase activity"/>
    <property type="evidence" value="ECO:0007669"/>
    <property type="project" value="TreeGrafter"/>
</dbReference>
<dbReference type="AlphaFoldDB" id="A0A6J6PKN6"/>
<dbReference type="EMBL" id="CAEZXB010000014">
    <property type="protein sequence ID" value="CAB4677277.1"/>
    <property type="molecule type" value="Genomic_DNA"/>
</dbReference>
<dbReference type="PANTHER" id="PTHR11358">
    <property type="entry name" value="ARGINASE/AGMATINASE"/>
    <property type="match status" value="1"/>
</dbReference>
<evidence type="ECO:0000313" key="5">
    <source>
        <dbReference type="EMBL" id="CAB4700080.1"/>
    </source>
</evidence>
<protein>
    <submittedName>
        <fullName evidence="5">Unannotated protein</fullName>
    </submittedName>
</protein>
<dbReference type="InterPro" id="IPR006035">
    <property type="entry name" value="Ureohydrolase"/>
</dbReference>
<name>A0A6J6PKN6_9ZZZZ</name>
<organism evidence="5">
    <name type="scientific">freshwater metagenome</name>
    <dbReference type="NCBI Taxonomy" id="449393"/>
    <lineage>
        <taxon>unclassified sequences</taxon>
        <taxon>metagenomes</taxon>
        <taxon>ecological metagenomes</taxon>
    </lineage>
</organism>
<keyword evidence="2" id="KW-0378">Hydrolase</keyword>
<dbReference type="GO" id="GO:0046872">
    <property type="term" value="F:metal ion binding"/>
    <property type="evidence" value="ECO:0007669"/>
    <property type="project" value="UniProtKB-KW"/>
</dbReference>
<accession>A0A6J6PKN6</accession>
<keyword evidence="3" id="KW-0464">Manganese</keyword>
<dbReference type="PIRSF" id="PIRSF036979">
    <property type="entry name" value="Arginase"/>
    <property type="match status" value="1"/>
</dbReference>
<dbReference type="GO" id="GO:0033389">
    <property type="term" value="P:putrescine biosynthetic process from arginine, via agmatine"/>
    <property type="evidence" value="ECO:0007669"/>
    <property type="project" value="TreeGrafter"/>
</dbReference>